<reference evidence="4" key="1">
    <citation type="submission" date="2021-10" db="EMBL/GenBank/DDBJ databases">
        <title>De novo Genome Assembly of Clathrus columnatus (Basidiomycota, Fungi) Using Illumina and Nanopore Sequence Data.</title>
        <authorList>
            <person name="Ogiso-Tanaka E."/>
            <person name="Itagaki H."/>
            <person name="Hosoya T."/>
            <person name="Hosaka K."/>
        </authorList>
    </citation>
    <scope>NUCLEOTIDE SEQUENCE</scope>
    <source>
        <strain evidence="4">MO-923</strain>
    </source>
</reference>
<keyword evidence="1" id="KW-0479">Metal-binding</keyword>
<evidence type="ECO:0000313" key="5">
    <source>
        <dbReference type="Proteomes" id="UP001050691"/>
    </source>
</evidence>
<keyword evidence="1" id="KW-0863">Zinc-finger</keyword>
<feature type="compositionally biased region" description="Low complexity" evidence="2">
    <location>
        <begin position="1"/>
        <end position="10"/>
    </location>
</feature>
<feature type="compositionally biased region" description="Low complexity" evidence="2">
    <location>
        <begin position="507"/>
        <end position="520"/>
    </location>
</feature>
<organism evidence="4 5">
    <name type="scientific">Clathrus columnatus</name>
    <dbReference type="NCBI Taxonomy" id="1419009"/>
    <lineage>
        <taxon>Eukaryota</taxon>
        <taxon>Fungi</taxon>
        <taxon>Dikarya</taxon>
        <taxon>Basidiomycota</taxon>
        <taxon>Agaricomycotina</taxon>
        <taxon>Agaricomycetes</taxon>
        <taxon>Phallomycetidae</taxon>
        <taxon>Phallales</taxon>
        <taxon>Clathraceae</taxon>
        <taxon>Clathrus</taxon>
    </lineage>
</organism>
<keyword evidence="5" id="KW-1185">Reference proteome</keyword>
<dbReference type="Proteomes" id="UP001050691">
    <property type="component" value="Unassembled WGS sequence"/>
</dbReference>
<feature type="region of interest" description="Disordered" evidence="2">
    <location>
        <begin position="1"/>
        <end position="50"/>
    </location>
</feature>
<feature type="compositionally biased region" description="Low complexity" evidence="2">
    <location>
        <begin position="76"/>
        <end position="92"/>
    </location>
</feature>
<feature type="region of interest" description="Disordered" evidence="2">
    <location>
        <begin position="253"/>
        <end position="290"/>
    </location>
</feature>
<feature type="compositionally biased region" description="Acidic residues" evidence="2">
    <location>
        <begin position="521"/>
        <end position="542"/>
    </location>
</feature>
<evidence type="ECO:0000313" key="4">
    <source>
        <dbReference type="EMBL" id="GJJ12776.1"/>
    </source>
</evidence>
<feature type="compositionally biased region" description="Low complexity" evidence="2">
    <location>
        <begin position="344"/>
        <end position="369"/>
    </location>
</feature>
<feature type="region of interest" description="Disordered" evidence="2">
    <location>
        <begin position="302"/>
        <end position="403"/>
    </location>
</feature>
<dbReference type="InterPro" id="IPR013087">
    <property type="entry name" value="Znf_C2H2_type"/>
</dbReference>
<evidence type="ECO:0000256" key="2">
    <source>
        <dbReference type="SAM" id="MobiDB-lite"/>
    </source>
</evidence>
<proteinExistence type="predicted"/>
<feature type="domain" description="C2H2-type" evidence="3">
    <location>
        <begin position="110"/>
        <end position="137"/>
    </location>
</feature>
<dbReference type="GO" id="GO:0008270">
    <property type="term" value="F:zinc ion binding"/>
    <property type="evidence" value="ECO:0007669"/>
    <property type="project" value="UniProtKB-KW"/>
</dbReference>
<sequence length="562" mass="58799">MLTSTTSASSPIPIKQRHRSSFSQTRKRRPSESTPRLVHPEDKDKLISSKLQATITPATTTTATFTTTPSGALALSLSPPGLSSGLSKSAPLENEEGISGQSHRRKGTTFRCETCSKVYRHPSCLVKHRWEHSPHWSEASKFLLSKHQQVQLLEAAAILSHLSPATAGGTSLPEDRSLWPSYLSGGLLPFPAGHPNSVPIISAGGVIPGLDCNSTQESSSSFTGVNSVASIGAGVYISAGFAGSHCAFGSPVGMKVEPSTDESIPPSSEDSTSEEENEPGVVVDGDDDDVEFEDEVVVDIDGDTDGEENIPQNGTVANPRFVSGSKPPVDHSAAHARPISLAGTSARARTTTPALSAAPSKSSTPKPLAGSTTIPTRAGLTEIRPGLLGHPNPPSTSYTAGQDLQNGGGSISWAYGYTHPGYVTATTQGPVTTALPSQPGPFSISVPLSVPSFSHTHNTTYSQSPGHFNFTHSYSPAGSITGPFSSLSLSSLSYSNSPPPSIEQRKGLSLPRSSVRSSSGLDDDEEDEKIEDEDDAMDEGDAEPLVNGAANTAHGGEWEMEI</sequence>
<feature type="compositionally biased region" description="Acidic residues" evidence="2">
    <location>
        <begin position="271"/>
        <end position="290"/>
    </location>
</feature>
<dbReference type="PROSITE" id="PS50157">
    <property type="entry name" value="ZINC_FINGER_C2H2_2"/>
    <property type="match status" value="1"/>
</dbReference>
<protein>
    <recommendedName>
        <fullName evidence="3">C2H2-type domain-containing protein</fullName>
    </recommendedName>
</protein>
<feature type="region of interest" description="Disordered" evidence="2">
    <location>
        <begin position="490"/>
        <end position="562"/>
    </location>
</feature>
<feature type="compositionally biased region" description="Basic and acidic residues" evidence="2">
    <location>
        <begin position="38"/>
        <end position="47"/>
    </location>
</feature>
<feature type="compositionally biased region" description="Low complexity" evidence="2">
    <location>
        <begin position="261"/>
        <end position="270"/>
    </location>
</feature>
<comment type="caution">
    <text evidence="4">The sequence shown here is derived from an EMBL/GenBank/DDBJ whole genome shotgun (WGS) entry which is preliminary data.</text>
</comment>
<feature type="compositionally biased region" description="Basic residues" evidence="2">
    <location>
        <begin position="15"/>
        <end position="29"/>
    </location>
</feature>
<gene>
    <name evidence="4" type="ORF">Clacol_007021</name>
</gene>
<evidence type="ECO:0000256" key="1">
    <source>
        <dbReference type="PROSITE-ProRule" id="PRU00042"/>
    </source>
</evidence>
<name>A0AAV5AIL9_9AGAM</name>
<accession>A0AAV5AIL9</accession>
<keyword evidence="1" id="KW-0862">Zinc</keyword>
<dbReference type="AlphaFoldDB" id="A0AAV5AIL9"/>
<feature type="region of interest" description="Disordered" evidence="2">
    <location>
        <begin position="76"/>
        <end position="106"/>
    </location>
</feature>
<dbReference type="EMBL" id="BPWL01000008">
    <property type="protein sequence ID" value="GJJ12776.1"/>
    <property type="molecule type" value="Genomic_DNA"/>
</dbReference>
<evidence type="ECO:0000259" key="3">
    <source>
        <dbReference type="PROSITE" id="PS50157"/>
    </source>
</evidence>
<dbReference type="PROSITE" id="PS00028">
    <property type="entry name" value="ZINC_FINGER_C2H2_1"/>
    <property type="match status" value="1"/>
</dbReference>